<accession>A0A5P1REV8</accession>
<dbReference type="InterPro" id="IPR001460">
    <property type="entry name" value="PCN-bd_Tpept"/>
</dbReference>
<dbReference type="GO" id="GO:0004180">
    <property type="term" value="F:carboxypeptidase activity"/>
    <property type="evidence" value="ECO:0007669"/>
    <property type="project" value="UniProtKB-KW"/>
</dbReference>
<name>A0A5P1REV8_9GAMM</name>
<dbReference type="Pfam" id="PF06832">
    <property type="entry name" value="BiPBP_C"/>
    <property type="match status" value="1"/>
</dbReference>
<evidence type="ECO:0000313" key="15">
    <source>
        <dbReference type="EMBL" id="QEQ98180.1"/>
    </source>
</evidence>
<dbReference type="PANTHER" id="PTHR32282:SF15">
    <property type="entry name" value="PENICILLIN-BINDING PROTEIN 1C"/>
    <property type="match status" value="1"/>
</dbReference>
<dbReference type="GO" id="GO:0009252">
    <property type="term" value="P:peptidoglycan biosynthetic process"/>
    <property type="evidence" value="ECO:0007669"/>
    <property type="project" value="UniProtKB-UniPathway"/>
</dbReference>
<evidence type="ECO:0000259" key="14">
    <source>
        <dbReference type="Pfam" id="PF06832"/>
    </source>
</evidence>
<organism evidence="15 16">
    <name type="scientific">Neptunomonas concharum</name>
    <dbReference type="NCBI Taxonomy" id="1031538"/>
    <lineage>
        <taxon>Bacteria</taxon>
        <taxon>Pseudomonadati</taxon>
        <taxon>Pseudomonadota</taxon>
        <taxon>Gammaproteobacteria</taxon>
        <taxon>Oceanospirillales</taxon>
        <taxon>Oceanospirillaceae</taxon>
        <taxon>Neptunomonas</taxon>
    </lineage>
</organism>
<evidence type="ECO:0000256" key="2">
    <source>
        <dbReference type="ARBA" id="ARBA00007090"/>
    </source>
</evidence>
<protein>
    <recommendedName>
        <fullName evidence="10">peptidoglycan glycosyltransferase</fullName>
        <ecNumber evidence="10">2.4.99.28</ecNumber>
    </recommendedName>
</protein>
<dbReference type="Pfam" id="PF00912">
    <property type="entry name" value="Transgly"/>
    <property type="match status" value="1"/>
</dbReference>
<dbReference type="InterPro" id="IPR012338">
    <property type="entry name" value="Beta-lactam/transpept-like"/>
</dbReference>
<dbReference type="InterPro" id="IPR009647">
    <property type="entry name" value="PBP_C"/>
</dbReference>
<comment type="pathway">
    <text evidence="1">Cell wall biogenesis; peptidoglycan biosynthesis.</text>
</comment>
<comment type="catalytic activity">
    <reaction evidence="11">
        <text>[GlcNAc-(1-&gt;4)-Mur2Ac(oyl-L-Ala-gamma-D-Glu-L-Lys-D-Ala-D-Ala)](n)-di-trans,octa-cis-undecaprenyl diphosphate + beta-D-GlcNAc-(1-&gt;4)-Mur2Ac(oyl-L-Ala-gamma-D-Glu-L-Lys-D-Ala-D-Ala)-di-trans,octa-cis-undecaprenyl diphosphate = [GlcNAc-(1-&gt;4)-Mur2Ac(oyl-L-Ala-gamma-D-Glu-L-Lys-D-Ala-D-Ala)](n+1)-di-trans,octa-cis-undecaprenyl diphosphate + di-trans,octa-cis-undecaprenyl diphosphate + H(+)</text>
        <dbReference type="Rhea" id="RHEA:23708"/>
        <dbReference type="Rhea" id="RHEA-COMP:9602"/>
        <dbReference type="Rhea" id="RHEA-COMP:9603"/>
        <dbReference type="ChEBI" id="CHEBI:15378"/>
        <dbReference type="ChEBI" id="CHEBI:58405"/>
        <dbReference type="ChEBI" id="CHEBI:60033"/>
        <dbReference type="ChEBI" id="CHEBI:78435"/>
        <dbReference type="EC" id="2.4.99.28"/>
    </reaction>
</comment>
<dbReference type="AlphaFoldDB" id="A0A5P1REV8"/>
<keyword evidence="7" id="KW-0808">Transferase</keyword>
<dbReference type="GO" id="GO:0008658">
    <property type="term" value="F:penicillin binding"/>
    <property type="evidence" value="ECO:0007669"/>
    <property type="project" value="InterPro"/>
</dbReference>
<dbReference type="GO" id="GO:0006508">
    <property type="term" value="P:proteolysis"/>
    <property type="evidence" value="ECO:0007669"/>
    <property type="project" value="UniProtKB-KW"/>
</dbReference>
<dbReference type="EC" id="2.4.99.28" evidence="10"/>
<evidence type="ECO:0000259" key="12">
    <source>
        <dbReference type="Pfam" id="PF00905"/>
    </source>
</evidence>
<evidence type="ECO:0000259" key="13">
    <source>
        <dbReference type="Pfam" id="PF00912"/>
    </source>
</evidence>
<dbReference type="PANTHER" id="PTHR32282">
    <property type="entry name" value="BINDING PROTEIN TRANSPEPTIDASE, PUTATIVE-RELATED"/>
    <property type="match status" value="1"/>
</dbReference>
<evidence type="ECO:0000256" key="8">
    <source>
        <dbReference type="ARBA" id="ARBA00022801"/>
    </source>
</evidence>
<evidence type="ECO:0000313" key="16">
    <source>
        <dbReference type="Proteomes" id="UP000324760"/>
    </source>
</evidence>
<dbReference type="Gene3D" id="3.40.710.10">
    <property type="entry name" value="DD-peptidase/beta-lactamase superfamily"/>
    <property type="match status" value="1"/>
</dbReference>
<dbReference type="OrthoDB" id="9766909at2"/>
<keyword evidence="5" id="KW-0645">Protease</keyword>
<dbReference type="KEGG" id="ncu:F0U83_16480"/>
<dbReference type="InterPro" id="IPR050396">
    <property type="entry name" value="Glycosyltr_51/Transpeptidase"/>
</dbReference>
<dbReference type="InterPro" id="IPR001264">
    <property type="entry name" value="Glyco_trans_51"/>
</dbReference>
<reference evidence="15 16" key="1">
    <citation type="journal article" date="2019" name="Biochem. Eng. J.">
        <title>Metabolic engineering of the marine bacteria Neptunomonas concharum for the production of acetoin and meso-2,3-butanediol from acetate.</title>
        <authorList>
            <person name="Li W."/>
            <person name="Pu N."/>
            <person name="Liu C.-X."/>
            <person name="Yuan Q.-P."/>
            <person name="Li Z.-J."/>
        </authorList>
    </citation>
    <scope>NUCLEOTIDE SEQUENCE [LARGE SCALE GENOMIC DNA]</scope>
    <source>
        <strain evidence="15 16">JCM17730</strain>
    </source>
</reference>
<sequence>MYLRRLRRWVERCALSLVVLVLIAWGLDRLYPLADVPAVSTLVLAEDGTPLRAFPGEDGQWRYPIQLDQVAPQYIDLLLAYEDRWFYYHPGVNPIALVRALWQNAYTGKVVSGGSTLTMQVARLLHPHERTYSGKLQQILRALQIEWHFSKQDILRQYLNLAPFGGILSGVQAASYHYFGKPANRLSDAEAALLAVLPQRPSHLRPDRHPARAKAARNKVLQRMADLQIWRADRVNDALWEPLNITTQGTPIVAPIVSRRLYQACPECEVIHSTIDYELQLTLEGLTEQFRHQLSDQQSLAIVVMNNRDGAIKGYVGSADFWSQSRSGQVDMVRAVRSPGSTLKPFLYGMAIDDGLIHAQSMLIDAPRRRSEYRPRNFTDQFNGPISVTQALQRSLNVPAVQLLEFFGSGRFLSRLQNAGLSAYGPGAIQPNISMILGGVGVRLEDMLSLYSGLAREGVAIYPRLTQEEPRAERYLMSPGAAWITWDILAQHPYRRLQDKTQQGWNLAWKTGTSYGYREAWALGVSPEWTIGVWVGRPDGSPSPGRHGRIAAAPLLFRVHAALRQSHERLPQPQSVSEQLICWPLGTHARRGENQMGNCVVQRLALLLNDVAPRTLQEVPEVSLEGLLKMIWIDPESGLRAEPTCFQGKAVLQPRSVALWPVALAPWLPSAWRNQSRLPTLHPDCQQLVGEQVPIRITSWADGAIIRVPQPDEPFSLDLIAEGGSGYRDWYVNGGYIGRSEHSLSFEVIESGMYQISVIDQQGSADQLTIRVNL</sequence>
<comment type="similarity">
    <text evidence="3">In the N-terminal section; belongs to the glycosyltransferase 51 family.</text>
</comment>
<dbReference type="SUPFAM" id="SSF53955">
    <property type="entry name" value="Lysozyme-like"/>
    <property type="match status" value="1"/>
</dbReference>
<comment type="similarity">
    <text evidence="2">In the C-terminal section; belongs to the transpeptidase family.</text>
</comment>
<feature type="domain" description="Glycosyl transferase family 51" evidence="13">
    <location>
        <begin position="48"/>
        <end position="224"/>
    </location>
</feature>
<dbReference type="Pfam" id="PF00905">
    <property type="entry name" value="Transpeptidase"/>
    <property type="match status" value="1"/>
</dbReference>
<dbReference type="GO" id="GO:0008955">
    <property type="term" value="F:peptidoglycan glycosyltransferase activity"/>
    <property type="evidence" value="ECO:0007669"/>
    <property type="project" value="UniProtKB-EC"/>
</dbReference>
<dbReference type="EMBL" id="CP043869">
    <property type="protein sequence ID" value="QEQ98180.1"/>
    <property type="molecule type" value="Genomic_DNA"/>
</dbReference>
<keyword evidence="4" id="KW-0121">Carboxypeptidase</keyword>
<evidence type="ECO:0000256" key="1">
    <source>
        <dbReference type="ARBA" id="ARBA00004752"/>
    </source>
</evidence>
<evidence type="ECO:0000256" key="3">
    <source>
        <dbReference type="ARBA" id="ARBA00007739"/>
    </source>
</evidence>
<dbReference type="InterPro" id="IPR023346">
    <property type="entry name" value="Lysozyme-like_dom_sf"/>
</dbReference>
<dbReference type="GO" id="GO:0030288">
    <property type="term" value="C:outer membrane-bounded periplasmic space"/>
    <property type="evidence" value="ECO:0007669"/>
    <property type="project" value="TreeGrafter"/>
</dbReference>
<feature type="domain" description="Penicillin-binding protein transpeptidase" evidence="12">
    <location>
        <begin position="301"/>
        <end position="518"/>
    </location>
</feature>
<evidence type="ECO:0000256" key="4">
    <source>
        <dbReference type="ARBA" id="ARBA00022645"/>
    </source>
</evidence>
<evidence type="ECO:0000256" key="5">
    <source>
        <dbReference type="ARBA" id="ARBA00022670"/>
    </source>
</evidence>
<proteinExistence type="inferred from homology"/>
<gene>
    <name evidence="15" type="primary">pbpC</name>
    <name evidence="15" type="ORF">F0U83_16480</name>
</gene>
<keyword evidence="8" id="KW-0378">Hydrolase</keyword>
<evidence type="ECO:0000256" key="11">
    <source>
        <dbReference type="ARBA" id="ARBA00049902"/>
    </source>
</evidence>
<keyword evidence="6" id="KW-0328">Glycosyltransferase</keyword>
<feature type="domain" description="Penicillin-binding C-terminal" evidence="14">
    <location>
        <begin position="691"/>
        <end position="770"/>
    </location>
</feature>
<dbReference type="NCBIfam" id="TIGR02073">
    <property type="entry name" value="PBP_1c"/>
    <property type="match status" value="1"/>
</dbReference>
<keyword evidence="16" id="KW-1185">Reference proteome</keyword>
<dbReference type="InterPro" id="IPR036950">
    <property type="entry name" value="PBP_transglycosylase"/>
</dbReference>
<evidence type="ECO:0000256" key="6">
    <source>
        <dbReference type="ARBA" id="ARBA00022676"/>
    </source>
</evidence>
<evidence type="ECO:0000256" key="7">
    <source>
        <dbReference type="ARBA" id="ARBA00022679"/>
    </source>
</evidence>
<dbReference type="RefSeq" id="WP_138988002.1">
    <property type="nucleotide sequence ID" value="NZ_CP043869.1"/>
</dbReference>
<dbReference type="Proteomes" id="UP000324760">
    <property type="component" value="Chromosome"/>
</dbReference>
<keyword evidence="9" id="KW-0511">Multifunctional enzyme</keyword>
<evidence type="ECO:0000256" key="9">
    <source>
        <dbReference type="ARBA" id="ARBA00023268"/>
    </source>
</evidence>
<dbReference type="InterPro" id="IPR011815">
    <property type="entry name" value="PBP_1c"/>
</dbReference>
<dbReference type="UniPathway" id="UPA00219"/>
<evidence type="ECO:0000256" key="10">
    <source>
        <dbReference type="ARBA" id="ARBA00044770"/>
    </source>
</evidence>
<dbReference type="SUPFAM" id="SSF56601">
    <property type="entry name" value="beta-lactamase/transpeptidase-like"/>
    <property type="match status" value="1"/>
</dbReference>
<dbReference type="Gene3D" id="1.10.3810.10">
    <property type="entry name" value="Biosynthetic peptidoglycan transglycosylase-like"/>
    <property type="match status" value="1"/>
</dbReference>